<evidence type="ECO:0000256" key="1">
    <source>
        <dbReference type="SAM" id="MobiDB-lite"/>
    </source>
</evidence>
<dbReference type="EMBL" id="BQNB010021610">
    <property type="protein sequence ID" value="GJU08206.1"/>
    <property type="molecule type" value="Genomic_DNA"/>
</dbReference>
<feature type="compositionally biased region" description="Polar residues" evidence="1">
    <location>
        <begin position="378"/>
        <end position="387"/>
    </location>
</feature>
<organism evidence="2 3">
    <name type="scientific">Tanacetum coccineum</name>
    <dbReference type="NCBI Taxonomy" id="301880"/>
    <lineage>
        <taxon>Eukaryota</taxon>
        <taxon>Viridiplantae</taxon>
        <taxon>Streptophyta</taxon>
        <taxon>Embryophyta</taxon>
        <taxon>Tracheophyta</taxon>
        <taxon>Spermatophyta</taxon>
        <taxon>Magnoliopsida</taxon>
        <taxon>eudicotyledons</taxon>
        <taxon>Gunneridae</taxon>
        <taxon>Pentapetalae</taxon>
        <taxon>asterids</taxon>
        <taxon>campanulids</taxon>
        <taxon>Asterales</taxon>
        <taxon>Asteraceae</taxon>
        <taxon>Asteroideae</taxon>
        <taxon>Anthemideae</taxon>
        <taxon>Anthemidinae</taxon>
        <taxon>Tanacetum</taxon>
    </lineage>
</organism>
<gene>
    <name evidence="2" type="ORF">Tco_1124636</name>
</gene>
<accession>A0ABQ5J7C4</accession>
<evidence type="ECO:0000313" key="3">
    <source>
        <dbReference type="Proteomes" id="UP001151760"/>
    </source>
</evidence>
<proteinExistence type="predicted"/>
<protein>
    <submittedName>
        <fullName evidence="2">Uncharacterized protein</fullName>
    </submittedName>
</protein>
<reference evidence="2" key="1">
    <citation type="journal article" date="2022" name="Int. J. Mol. Sci.">
        <title>Draft Genome of Tanacetum Coccineum: Genomic Comparison of Closely Related Tanacetum-Family Plants.</title>
        <authorList>
            <person name="Yamashiro T."/>
            <person name="Shiraishi A."/>
            <person name="Nakayama K."/>
            <person name="Satake H."/>
        </authorList>
    </citation>
    <scope>NUCLEOTIDE SEQUENCE</scope>
</reference>
<name>A0ABQ5J7C4_9ASTR</name>
<feature type="region of interest" description="Disordered" evidence="1">
    <location>
        <begin position="373"/>
        <end position="395"/>
    </location>
</feature>
<reference evidence="2" key="2">
    <citation type="submission" date="2022-01" db="EMBL/GenBank/DDBJ databases">
        <authorList>
            <person name="Yamashiro T."/>
            <person name="Shiraishi A."/>
            <person name="Satake H."/>
            <person name="Nakayama K."/>
        </authorList>
    </citation>
    <scope>NUCLEOTIDE SEQUENCE</scope>
</reference>
<keyword evidence="3" id="KW-1185">Reference proteome</keyword>
<comment type="caution">
    <text evidence="2">The sequence shown here is derived from an EMBL/GenBank/DDBJ whole genome shotgun (WGS) entry which is preliminary data.</text>
</comment>
<sequence>MEEIKANLILRRKMLLIELQSINEQLRVLETPTTVIDVPESESLKTATSPVQTASGKDSTNPLKAEVLLKNLDNTGLGSLNLNSKLAYANPFTFGKSKITKLATNTLVQEQVFKPNYLQAAKSNQERFYVIYKCPRAGIYTNWGEVHRICQEDKSTNKKFSNLEQAQMEFHLHGDHGSMQYDFIHERFYTTDKPSKSLYNFVEGADPQLIYQAFRAGLVNNIYPSNIIGPLRKFPKPISEVIKHFRKKVLKAQDKPIYVKVVSSIPDWNHEENYSPYHFMEIGLAKPNKELQFSKVMEDKLENPFLEAVQKARNQGLKRIAEKLLSFPCGHLPFWYSSMINCIRLCTTKEAYCRQARQLFEEHSCNYCIESKEKEAGPSTSTNQGPTTEDESSSD</sequence>
<dbReference type="Proteomes" id="UP001151760">
    <property type="component" value="Unassembled WGS sequence"/>
</dbReference>
<evidence type="ECO:0000313" key="2">
    <source>
        <dbReference type="EMBL" id="GJU08206.1"/>
    </source>
</evidence>